<accession>A0A0D6M1R3</accession>
<protein>
    <submittedName>
        <fullName evidence="2">Uncharacterized protein</fullName>
    </submittedName>
</protein>
<feature type="region of interest" description="Disordered" evidence="1">
    <location>
        <begin position="1"/>
        <end position="24"/>
    </location>
</feature>
<keyword evidence="3" id="KW-1185">Reference proteome</keyword>
<dbReference type="InterPro" id="IPR052782">
    <property type="entry name" value="Oocyte-zygote_transition_reg"/>
</dbReference>
<evidence type="ECO:0000313" key="2">
    <source>
        <dbReference type="EMBL" id="EPB76271.1"/>
    </source>
</evidence>
<evidence type="ECO:0000256" key="1">
    <source>
        <dbReference type="SAM" id="MobiDB-lite"/>
    </source>
</evidence>
<proteinExistence type="predicted"/>
<dbReference type="EMBL" id="KE124870">
    <property type="protein sequence ID" value="EPB76271.1"/>
    <property type="molecule type" value="Genomic_DNA"/>
</dbReference>
<feature type="compositionally biased region" description="Polar residues" evidence="1">
    <location>
        <begin position="14"/>
        <end position="24"/>
    </location>
</feature>
<dbReference type="PANTHER" id="PTHR46163">
    <property type="entry name" value="TYROSINE-PROTEIN PHOSPHATASE-RELATED"/>
    <property type="match status" value="1"/>
</dbReference>
<gene>
    <name evidence="2" type="ORF">ANCCEY_04633</name>
</gene>
<dbReference type="SUPFAM" id="SSF52799">
    <property type="entry name" value="(Phosphotyrosine protein) phosphatases II"/>
    <property type="match status" value="1"/>
</dbReference>
<organism evidence="2 3">
    <name type="scientific">Ancylostoma ceylanicum</name>
    <dbReference type="NCBI Taxonomy" id="53326"/>
    <lineage>
        <taxon>Eukaryota</taxon>
        <taxon>Metazoa</taxon>
        <taxon>Ecdysozoa</taxon>
        <taxon>Nematoda</taxon>
        <taxon>Chromadorea</taxon>
        <taxon>Rhabditida</taxon>
        <taxon>Rhabditina</taxon>
        <taxon>Rhabditomorpha</taxon>
        <taxon>Strongyloidea</taxon>
        <taxon>Ancylostomatidae</taxon>
        <taxon>Ancylostomatinae</taxon>
        <taxon>Ancylostoma</taxon>
    </lineage>
</organism>
<feature type="compositionally biased region" description="Low complexity" evidence="1">
    <location>
        <begin position="104"/>
        <end position="114"/>
    </location>
</feature>
<reference evidence="2 3" key="1">
    <citation type="submission" date="2013-05" db="EMBL/GenBank/DDBJ databases">
        <title>Draft genome of the parasitic nematode Anyclostoma ceylanicum.</title>
        <authorList>
            <person name="Mitreva M."/>
        </authorList>
    </citation>
    <scope>NUCLEOTIDE SEQUENCE [LARGE SCALE GENOMIC DNA]</scope>
</reference>
<name>A0A0D6M1R3_9BILA</name>
<dbReference type="AlphaFoldDB" id="A0A0D6M1R3"/>
<dbReference type="Proteomes" id="UP000054495">
    <property type="component" value="Unassembled WGS sequence"/>
</dbReference>
<dbReference type="InterPro" id="IPR029021">
    <property type="entry name" value="Prot-tyrosine_phosphatase-like"/>
</dbReference>
<dbReference type="PANTHER" id="PTHR46163:SF5">
    <property type="entry name" value="TYROSINE-PROTEIN PHOSPHATASE"/>
    <property type="match status" value="1"/>
</dbReference>
<feature type="region of interest" description="Disordered" evidence="1">
    <location>
        <begin position="97"/>
        <end position="126"/>
    </location>
</feature>
<evidence type="ECO:0000313" key="3">
    <source>
        <dbReference type="Proteomes" id="UP000054495"/>
    </source>
</evidence>
<sequence>MFFFKKAGRRRSDGQGSTYDSGLINEMSSSSEKVVFRCNEARAHAKGRCTVSFGQRDNLSTDQDSFAEDNFCTGHEWLEEGLDEEQYEGLNQELLKKVQKRPPSLQSSAQTAARRSSEDASRRASKAAKRAQVKVFVEETFKKGVKGLIAEFKSMKRMNDFTKMTEFVAQNAEGRNRYKNAKKCAEYFPVEEERPLTFDGGVCVVLKKQEPTEHQYLYIHQVLLLYLKKTKYLDESVTPYLEAFTRDYISATKGF</sequence>